<evidence type="ECO:0000256" key="2">
    <source>
        <dbReference type="ARBA" id="ARBA00022448"/>
    </source>
</evidence>
<name>A0AAJ0B5G0_9PEZI</name>
<protein>
    <recommendedName>
        <fullName evidence="10">Mitochondrial distribution and morphology protein 34</fullName>
    </recommendedName>
</protein>
<reference evidence="13" key="1">
    <citation type="submission" date="2023-06" db="EMBL/GenBank/DDBJ databases">
        <title>Genome-scale phylogeny and comparative genomics of the fungal order Sordariales.</title>
        <authorList>
            <consortium name="Lawrence Berkeley National Laboratory"/>
            <person name="Hensen N."/>
            <person name="Bonometti L."/>
            <person name="Westerberg I."/>
            <person name="Brannstrom I.O."/>
            <person name="Guillou S."/>
            <person name="Cros-Aarteil S."/>
            <person name="Calhoun S."/>
            <person name="Haridas S."/>
            <person name="Kuo A."/>
            <person name="Mondo S."/>
            <person name="Pangilinan J."/>
            <person name="Riley R."/>
            <person name="Labutti K."/>
            <person name="Andreopoulos B."/>
            <person name="Lipzen A."/>
            <person name="Chen C."/>
            <person name="Yanf M."/>
            <person name="Daum C."/>
            <person name="Ng V."/>
            <person name="Clum A."/>
            <person name="Steindorff A."/>
            <person name="Ohm R."/>
            <person name="Martin F."/>
            <person name="Silar P."/>
            <person name="Natvig D."/>
            <person name="Lalanne C."/>
            <person name="Gautier V."/>
            <person name="Ament-Velasquez S.L."/>
            <person name="Kruys A."/>
            <person name="Hutchinson M.I."/>
            <person name="Powell A.J."/>
            <person name="Barry K."/>
            <person name="Miller A.N."/>
            <person name="Grigoriev I.V."/>
            <person name="Debuchy R."/>
            <person name="Gladieux P."/>
            <person name="Thoren M.H."/>
            <person name="Johannesson H."/>
        </authorList>
    </citation>
    <scope>NUCLEOTIDE SEQUENCE</scope>
    <source>
        <strain evidence="13">PSN4</strain>
    </source>
</reference>
<comment type="similarity">
    <text evidence="10">Belongs to the MDM34 family.</text>
</comment>
<dbReference type="PANTHER" id="PTHR28185:SF1">
    <property type="entry name" value="MITOCHONDRIAL DISTRIBUTION AND MORPHOLOGY PROTEIN 34"/>
    <property type="match status" value="1"/>
</dbReference>
<gene>
    <name evidence="10" type="primary">MDM34</name>
    <name evidence="13" type="ORF">QBC47DRAFT_93547</name>
</gene>
<dbReference type="HAMAP" id="MF_03105">
    <property type="entry name" value="Mdm34"/>
    <property type="match status" value="1"/>
</dbReference>
<dbReference type="Proteomes" id="UP001239445">
    <property type="component" value="Unassembled WGS sequence"/>
</dbReference>
<comment type="domain">
    <text evidence="10">Lacks alpha-helical transmembrane segments, suggesting that it resides in the membrane via beta-sheet conformations similar to those predicted for other outer membrane proteins and porin.</text>
</comment>
<dbReference type="GO" id="GO:0015914">
    <property type="term" value="P:phospholipid transport"/>
    <property type="evidence" value="ECO:0007669"/>
    <property type="project" value="TreeGrafter"/>
</dbReference>
<feature type="compositionally biased region" description="Polar residues" evidence="11">
    <location>
        <begin position="299"/>
        <end position="317"/>
    </location>
</feature>
<evidence type="ECO:0000259" key="12">
    <source>
        <dbReference type="PROSITE" id="PS51847"/>
    </source>
</evidence>
<dbReference type="InterPro" id="IPR058825">
    <property type="entry name" value="MDM34_N"/>
</dbReference>
<evidence type="ECO:0000256" key="11">
    <source>
        <dbReference type="SAM" id="MobiDB-lite"/>
    </source>
</evidence>
<dbReference type="GO" id="GO:0007005">
    <property type="term" value="P:mitochondrion organization"/>
    <property type="evidence" value="ECO:0007669"/>
    <property type="project" value="InterPro"/>
</dbReference>
<feature type="compositionally biased region" description="Basic residues" evidence="11">
    <location>
        <begin position="356"/>
        <end position="374"/>
    </location>
</feature>
<feature type="compositionally biased region" description="Low complexity" evidence="11">
    <location>
        <begin position="377"/>
        <end position="392"/>
    </location>
</feature>
<keyword evidence="9 10" id="KW-0472">Membrane</keyword>
<comment type="caution">
    <text evidence="13">The sequence shown here is derived from an EMBL/GenBank/DDBJ whole genome shotgun (WGS) entry which is preliminary data.</text>
</comment>
<proteinExistence type="inferred from homology"/>
<keyword evidence="14" id="KW-1185">Reference proteome</keyword>
<feature type="compositionally biased region" description="Basic and acidic residues" evidence="11">
    <location>
        <begin position="469"/>
        <end position="481"/>
    </location>
</feature>
<evidence type="ECO:0000256" key="4">
    <source>
        <dbReference type="ARBA" id="ARBA00022692"/>
    </source>
</evidence>
<feature type="region of interest" description="Disordered" evidence="11">
    <location>
        <begin position="426"/>
        <end position="497"/>
    </location>
</feature>
<keyword evidence="7" id="KW-0446">Lipid-binding</keyword>
<evidence type="ECO:0000256" key="3">
    <source>
        <dbReference type="ARBA" id="ARBA00022452"/>
    </source>
</evidence>
<dbReference type="InterPro" id="IPR031468">
    <property type="entry name" value="SMP_LBD"/>
</dbReference>
<evidence type="ECO:0000256" key="9">
    <source>
        <dbReference type="ARBA" id="ARBA00023136"/>
    </source>
</evidence>
<evidence type="ECO:0000313" key="13">
    <source>
        <dbReference type="EMBL" id="KAK1750738.1"/>
    </source>
</evidence>
<evidence type="ECO:0000256" key="6">
    <source>
        <dbReference type="ARBA" id="ARBA00023055"/>
    </source>
</evidence>
<dbReference type="InterPro" id="IPR027536">
    <property type="entry name" value="MDM34"/>
</dbReference>
<evidence type="ECO:0000256" key="5">
    <source>
        <dbReference type="ARBA" id="ARBA00022787"/>
    </source>
</evidence>
<keyword evidence="2" id="KW-0813">Transport</keyword>
<feature type="domain" description="SMP-LTD" evidence="12">
    <location>
        <begin position="1"/>
        <end position="195"/>
    </location>
</feature>
<dbReference type="AlphaFoldDB" id="A0AAJ0B5G0"/>
<dbReference type="GO" id="GO:1990456">
    <property type="term" value="P:mitochondrion-endoplasmic reticulum membrane tethering"/>
    <property type="evidence" value="ECO:0007669"/>
    <property type="project" value="TreeGrafter"/>
</dbReference>
<keyword evidence="4 10" id="KW-0812">Transmembrane</keyword>
<dbReference type="Pfam" id="PF26545">
    <property type="entry name" value="Mdm34_N"/>
    <property type="match status" value="1"/>
</dbReference>
<feature type="region of interest" description="Disordered" evidence="11">
    <location>
        <begin position="351"/>
        <end position="397"/>
    </location>
</feature>
<comment type="function">
    <text evidence="10">Component of the ERMES/MDM complex, which serves as a molecular tether to connect the endoplasmic reticulum (ER) and mitochondria. Components of this complex are involved in the control of mitochondrial shape and protein biogenesis, and function in nonvesicular lipid trafficking between the ER and mitochondria. MDM34 is required for the interaction of the ER-resident membrane protein MMM1 and the outer mitochondrial membrane-resident beta-barrel protein MDM10.</text>
</comment>
<dbReference type="GO" id="GO:0032865">
    <property type="term" value="C:ERMES complex"/>
    <property type="evidence" value="ECO:0007669"/>
    <property type="project" value="UniProtKB-UniRule"/>
</dbReference>
<feature type="region of interest" description="Disordered" evidence="11">
    <location>
        <begin position="296"/>
        <end position="317"/>
    </location>
</feature>
<dbReference type="CDD" id="cd21673">
    <property type="entry name" value="SMP_Mdm34"/>
    <property type="match status" value="1"/>
</dbReference>
<keyword evidence="5 10" id="KW-1000">Mitochondrion outer membrane</keyword>
<evidence type="ECO:0000256" key="7">
    <source>
        <dbReference type="ARBA" id="ARBA00023121"/>
    </source>
</evidence>
<dbReference type="PROSITE" id="PS51847">
    <property type="entry name" value="SMP"/>
    <property type="match status" value="1"/>
</dbReference>
<evidence type="ECO:0000256" key="10">
    <source>
        <dbReference type="HAMAP-Rule" id="MF_03105"/>
    </source>
</evidence>
<dbReference type="EMBL" id="MU839845">
    <property type="protein sequence ID" value="KAK1750738.1"/>
    <property type="molecule type" value="Genomic_DNA"/>
</dbReference>
<dbReference type="PANTHER" id="PTHR28185">
    <property type="entry name" value="MITOCHONDRIAL DISTRIBUTION AND MORPHOLOGY PROTEIN 34"/>
    <property type="match status" value="1"/>
</dbReference>
<keyword evidence="8 10" id="KW-0496">Mitochondrion</keyword>
<keyword evidence="6" id="KW-0445">Lipid transport</keyword>
<evidence type="ECO:0000256" key="8">
    <source>
        <dbReference type="ARBA" id="ARBA00023128"/>
    </source>
</evidence>
<dbReference type="GO" id="GO:0008289">
    <property type="term" value="F:lipid binding"/>
    <property type="evidence" value="ECO:0007669"/>
    <property type="project" value="UniProtKB-KW"/>
</dbReference>
<keyword evidence="3 10" id="KW-1134">Transmembrane beta strand</keyword>
<comment type="subunit">
    <text evidence="10">Component of the ER-mitochondria encounter structure (ERMES) or MDM complex, composed of MMM1, MDM10, MDM12 and MDM34.</text>
</comment>
<sequence>MAFNFNWSPLTADEDFYRRARDLLTTALNKSPKPPIIVDDILVTEFNLGSVPPDLEILEIGDLAEDRFRGIFKMCYSGDAFLTLKTRVQANPLNTYLCSKPSFTSPQPLAAASGLTIPLQITLSEIKLSAFIIVVFSKQKGLTLVFRNDPLESLKVSSTFDSIQFVRDYLQKTIEVKLRDLMMDELPAIIHRLSLRLWCPDQAPKDEDEVKEDEKETALNPLNSPPLDPVDPSGHLLDPTEITSWTLDGSPEVQSLFSQKNLMRVTSLTGSRLTSSLVNPLMQDAMFRAWAGPSERLDATSTPVSTPGLTRTSSFFGNPHTYSFSDNDSQHYGLPARSSMVNLSQATAGLSLGSGRHSKAGRKKKNRVVNLRRKTSSEASSEAGESISETASVDAPASEPIMPIREEPEEEISATNKVRFRPSMDLLQTPRASVETKPLEASVPVPETKDTATPTAPIRLPETLAPTRISEKQQPTEDAKVPRRRPGPQSDTSSVIMEQAWIMKMAGEIARRVYEEKTRNPALWEERDDAPPPAYEAA</sequence>
<comment type="subcellular location">
    <subcellularLocation>
        <location evidence="1">Membrane</location>
    </subcellularLocation>
    <subcellularLocation>
        <location evidence="10">Mitochondrion outer membrane</location>
        <topology evidence="10">Multi-pass membrane protein</topology>
    </subcellularLocation>
    <text evidence="10">The ERMES/MDM complex localizes to a few discrete foci (around 10 per single cell), that represent mitochondria-endoplasmic reticulum junctions. These foci are often found next to mtDNA nucleoids.</text>
</comment>
<feature type="region of interest" description="Disordered" evidence="11">
    <location>
        <begin position="518"/>
        <end position="538"/>
    </location>
</feature>
<accession>A0AAJ0B5G0</accession>
<organism evidence="13 14">
    <name type="scientific">Echria macrotheca</name>
    <dbReference type="NCBI Taxonomy" id="438768"/>
    <lineage>
        <taxon>Eukaryota</taxon>
        <taxon>Fungi</taxon>
        <taxon>Dikarya</taxon>
        <taxon>Ascomycota</taxon>
        <taxon>Pezizomycotina</taxon>
        <taxon>Sordariomycetes</taxon>
        <taxon>Sordariomycetidae</taxon>
        <taxon>Sordariales</taxon>
        <taxon>Schizotheciaceae</taxon>
        <taxon>Echria</taxon>
    </lineage>
</organism>
<evidence type="ECO:0000256" key="1">
    <source>
        <dbReference type="ARBA" id="ARBA00004370"/>
    </source>
</evidence>
<evidence type="ECO:0000313" key="14">
    <source>
        <dbReference type="Proteomes" id="UP001239445"/>
    </source>
</evidence>
<feature type="region of interest" description="Disordered" evidence="11">
    <location>
        <begin position="204"/>
        <end position="229"/>
    </location>
</feature>